<gene>
    <name evidence="1" type="ORF">CTRU02_209510</name>
</gene>
<sequence length="240" mass="25432">MAGAVLVVGATGNIGVAVTIAARRAGLHVIAPVRNASSAAKLFDHVGTRDGITTVEIDVTSESGIQSIVDRVMAGELPAFQHVYSTVGVWNPMPLHNIDTASFRSVMATTVESSFFAYRATVPYLLKQADPSSTWTIMTGAAGELGTAGVTAVAQGALFTLANVGCRELAETNIRFNEVHLSFRVDYDSVAKQKGDGSVGSGKMAKHYENLLVRPDIKGARINLARPEDVNTLPFTKKLS</sequence>
<evidence type="ECO:0000313" key="2">
    <source>
        <dbReference type="Proteomes" id="UP000805649"/>
    </source>
</evidence>
<accession>A0ACC3YSM6</accession>
<keyword evidence="2" id="KW-1185">Reference proteome</keyword>
<comment type="caution">
    <text evidence="1">The sequence shown here is derived from an EMBL/GenBank/DDBJ whole genome shotgun (WGS) entry which is preliminary data.</text>
</comment>
<organism evidence="1 2">
    <name type="scientific">Colletotrichum truncatum</name>
    <name type="common">Anthracnose fungus</name>
    <name type="synonym">Colletotrichum capsici</name>
    <dbReference type="NCBI Taxonomy" id="5467"/>
    <lineage>
        <taxon>Eukaryota</taxon>
        <taxon>Fungi</taxon>
        <taxon>Dikarya</taxon>
        <taxon>Ascomycota</taxon>
        <taxon>Pezizomycotina</taxon>
        <taxon>Sordariomycetes</taxon>
        <taxon>Hypocreomycetidae</taxon>
        <taxon>Glomerellales</taxon>
        <taxon>Glomerellaceae</taxon>
        <taxon>Colletotrichum</taxon>
        <taxon>Colletotrichum truncatum species complex</taxon>
    </lineage>
</organism>
<proteinExistence type="predicted"/>
<protein>
    <submittedName>
        <fullName evidence="1">Uncharacterized protein</fullName>
    </submittedName>
</protein>
<evidence type="ECO:0000313" key="1">
    <source>
        <dbReference type="EMBL" id="KAL0934919.1"/>
    </source>
</evidence>
<dbReference type="Proteomes" id="UP000805649">
    <property type="component" value="Unassembled WGS sequence"/>
</dbReference>
<reference evidence="1 2" key="1">
    <citation type="journal article" date="2020" name="Phytopathology">
        <title>Genome Sequence Resources of Colletotrichum truncatum, C. plurivorum, C. musicola, and C. sojae: Four Species Pathogenic to Soybean (Glycine max).</title>
        <authorList>
            <person name="Rogerio F."/>
            <person name="Boufleur T.R."/>
            <person name="Ciampi-Guillardi M."/>
            <person name="Sukno S.A."/>
            <person name="Thon M.R."/>
            <person name="Massola Junior N.S."/>
            <person name="Baroncelli R."/>
        </authorList>
    </citation>
    <scope>NUCLEOTIDE SEQUENCE [LARGE SCALE GENOMIC DNA]</scope>
    <source>
        <strain evidence="1 2">CMES1059</strain>
    </source>
</reference>
<name>A0ACC3YSM6_COLTU</name>
<dbReference type="EMBL" id="VUJX02000006">
    <property type="protein sequence ID" value="KAL0934919.1"/>
    <property type="molecule type" value="Genomic_DNA"/>
</dbReference>